<gene>
    <name evidence="9" type="primary">copD</name>
    <name evidence="8" type="synonym">copD_2</name>
    <name evidence="9" type="ORF">DEE74_19120</name>
    <name evidence="8" type="ORF">R38712_03017</name>
</gene>
<dbReference type="GO" id="GO:0006825">
    <property type="term" value="P:copper ion transport"/>
    <property type="evidence" value="ECO:0007669"/>
    <property type="project" value="InterPro"/>
</dbReference>
<accession>A0A1C0XDE8</accession>
<evidence type="ECO:0000256" key="4">
    <source>
        <dbReference type="ARBA" id="ARBA00022989"/>
    </source>
</evidence>
<dbReference type="PANTHER" id="PTHR34820:SF4">
    <property type="entry name" value="INNER MEMBRANE PROTEIN YEBZ"/>
    <property type="match status" value="1"/>
</dbReference>
<dbReference type="OMA" id="WMIATET"/>
<comment type="subcellular location">
    <subcellularLocation>
        <location evidence="1">Cell membrane</location>
        <topology evidence="1">Multi-pass membrane protein</topology>
    </subcellularLocation>
</comment>
<dbReference type="Pfam" id="PF05425">
    <property type="entry name" value="CopD"/>
    <property type="match status" value="1"/>
</dbReference>
<evidence type="ECO:0000259" key="7">
    <source>
        <dbReference type="Pfam" id="PF05425"/>
    </source>
</evidence>
<dbReference type="Proteomes" id="UP001199322">
    <property type="component" value="Unassembled WGS sequence"/>
</dbReference>
<dbReference type="EMBL" id="QGBI01000019">
    <property type="protein sequence ID" value="MBX3891980.1"/>
    <property type="molecule type" value="Genomic_DNA"/>
</dbReference>
<dbReference type="InterPro" id="IPR047689">
    <property type="entry name" value="CopD"/>
</dbReference>
<sequence length="309" mass="32675">MADDWLNIALRFGLYLDLTILFGVSLFGVQALRPDHRATAIARRYVRAVGVTAALGIVLSLWSFVVMAKAMTGATEYAELTSHVFSMMLTTTAVGLAWMARLVALAGCLVAVARLRKHPAPHFGVCAGLGAVALLTVTWAGHGAMDDGVKGYLHLTFDIAHVLAAGAWVGALAAFVLLASTRQAASSETVEILSHTSNGFARLGTLIVATLFATGTFNYFLIVGPTINGLFTTPYGRLLLIKLALFALMLGLAAANRYRLSPRLAAAVRAADHVHAVIALRRSLVMETSLAILILALVAWLGVLSPPGT</sequence>
<feature type="transmembrane region" description="Helical" evidence="6">
    <location>
        <begin position="200"/>
        <end position="222"/>
    </location>
</feature>
<dbReference type="RefSeq" id="WP_009241685.1">
    <property type="nucleotide sequence ID" value="NZ_CABKQE010000004.1"/>
</dbReference>
<evidence type="ECO:0000313" key="8">
    <source>
        <dbReference type="EMBL" id="CAJ0726353.1"/>
    </source>
</evidence>
<feature type="domain" description="Copper resistance protein D" evidence="7">
    <location>
        <begin position="197"/>
        <end position="301"/>
    </location>
</feature>
<protein>
    <submittedName>
        <fullName evidence="9">Copper homeostasis membrane protein CopD</fullName>
    </submittedName>
    <submittedName>
        <fullName evidence="8">Copper resistance protein D</fullName>
    </submittedName>
</protein>
<feature type="transmembrane region" description="Helical" evidence="6">
    <location>
        <begin position="284"/>
        <end position="303"/>
    </location>
</feature>
<evidence type="ECO:0000256" key="5">
    <source>
        <dbReference type="ARBA" id="ARBA00023136"/>
    </source>
</evidence>
<keyword evidence="2" id="KW-1003">Cell membrane</keyword>
<dbReference type="InterPro" id="IPR008457">
    <property type="entry name" value="Cu-R_CopD_dom"/>
</dbReference>
<keyword evidence="5 6" id="KW-0472">Membrane</keyword>
<proteinExistence type="predicted"/>
<keyword evidence="3 6" id="KW-0812">Transmembrane</keyword>
<dbReference type="NCBIfam" id="NF033808">
    <property type="entry name" value="copper_CopD"/>
    <property type="match status" value="1"/>
</dbReference>
<feature type="transmembrane region" description="Helical" evidence="6">
    <location>
        <begin position="159"/>
        <end position="179"/>
    </location>
</feature>
<dbReference type="Proteomes" id="UP001189303">
    <property type="component" value="Unassembled WGS sequence"/>
</dbReference>
<evidence type="ECO:0000313" key="9">
    <source>
        <dbReference type="EMBL" id="MBX3891980.1"/>
    </source>
</evidence>
<comment type="caution">
    <text evidence="9">The sequence shown here is derived from an EMBL/GenBank/DDBJ whole genome shotgun (WGS) entry which is preliminary data.</text>
</comment>
<reference evidence="9" key="1">
    <citation type="submission" date="2018-06" db="EMBL/GenBank/DDBJ databases">
        <authorList>
            <person name="O'Rourke A."/>
        </authorList>
    </citation>
    <scope>NUCLEOTIDE SEQUENCE</scope>
    <source>
        <strain evidence="9">132550021-3</strain>
    </source>
</reference>
<evidence type="ECO:0000313" key="10">
    <source>
        <dbReference type="Proteomes" id="UP001189303"/>
    </source>
</evidence>
<dbReference type="GO" id="GO:0005886">
    <property type="term" value="C:plasma membrane"/>
    <property type="evidence" value="ECO:0007669"/>
    <property type="project" value="UniProtKB-SubCell"/>
</dbReference>
<evidence type="ECO:0000256" key="2">
    <source>
        <dbReference type="ARBA" id="ARBA00022475"/>
    </source>
</evidence>
<feature type="transmembrane region" description="Helical" evidence="6">
    <location>
        <begin position="45"/>
        <end position="65"/>
    </location>
</feature>
<keyword evidence="4 6" id="KW-1133">Transmembrane helix</keyword>
<evidence type="ECO:0000313" key="11">
    <source>
        <dbReference type="Proteomes" id="UP001199322"/>
    </source>
</evidence>
<dbReference type="AlphaFoldDB" id="A0A1C0XDE8"/>
<organism evidence="9 11">
    <name type="scientific">Ralstonia pickettii</name>
    <name type="common">Burkholderia pickettii</name>
    <dbReference type="NCBI Taxonomy" id="329"/>
    <lineage>
        <taxon>Bacteria</taxon>
        <taxon>Pseudomonadati</taxon>
        <taxon>Pseudomonadota</taxon>
        <taxon>Betaproteobacteria</taxon>
        <taxon>Burkholderiales</taxon>
        <taxon>Burkholderiaceae</taxon>
        <taxon>Ralstonia</taxon>
    </lineage>
</organism>
<name>A0A1C0XDE8_RALPI</name>
<dbReference type="InterPro" id="IPR032694">
    <property type="entry name" value="CopC/D"/>
</dbReference>
<evidence type="ECO:0000256" key="1">
    <source>
        <dbReference type="ARBA" id="ARBA00004651"/>
    </source>
</evidence>
<feature type="transmembrane region" description="Helical" evidence="6">
    <location>
        <begin position="85"/>
        <end position="113"/>
    </location>
</feature>
<feature type="transmembrane region" description="Helical" evidence="6">
    <location>
        <begin position="120"/>
        <end position="139"/>
    </location>
</feature>
<feature type="transmembrane region" description="Helical" evidence="6">
    <location>
        <begin position="12"/>
        <end position="33"/>
    </location>
</feature>
<dbReference type="PANTHER" id="PTHR34820">
    <property type="entry name" value="INNER MEMBRANE PROTEIN YEBZ"/>
    <property type="match status" value="1"/>
</dbReference>
<feature type="transmembrane region" description="Helical" evidence="6">
    <location>
        <begin position="234"/>
        <end position="255"/>
    </location>
</feature>
<dbReference type="GeneID" id="61391030"/>
<dbReference type="EMBL" id="CATWFT010000009">
    <property type="protein sequence ID" value="CAJ0726353.1"/>
    <property type="molecule type" value="Genomic_DNA"/>
</dbReference>
<reference evidence="8 10" key="2">
    <citation type="submission" date="2023-07" db="EMBL/GenBank/DDBJ databases">
        <authorList>
            <person name="Peeters C."/>
        </authorList>
    </citation>
    <scope>NUCLEOTIDE SEQUENCE [LARGE SCALE GENOMIC DNA]</scope>
    <source>
        <strain evidence="8 10">R-38712</strain>
    </source>
</reference>
<keyword evidence="10" id="KW-1185">Reference proteome</keyword>
<evidence type="ECO:0000256" key="6">
    <source>
        <dbReference type="SAM" id="Phobius"/>
    </source>
</evidence>
<evidence type="ECO:0000256" key="3">
    <source>
        <dbReference type="ARBA" id="ARBA00022692"/>
    </source>
</evidence>